<feature type="signal peptide" evidence="1">
    <location>
        <begin position="1"/>
        <end position="26"/>
    </location>
</feature>
<protein>
    <submittedName>
        <fullName evidence="3">Autotransporter outer membrane beta-barrel domain-containing protein</fullName>
    </submittedName>
</protein>
<dbReference type="SUPFAM" id="SSF51126">
    <property type="entry name" value="Pectin lyase-like"/>
    <property type="match status" value="2"/>
</dbReference>
<dbReference type="Pfam" id="PF03797">
    <property type="entry name" value="Autotransporter"/>
    <property type="match status" value="1"/>
</dbReference>
<proteinExistence type="predicted"/>
<dbReference type="NCBIfam" id="TIGR01414">
    <property type="entry name" value="autotrans_barl"/>
    <property type="match status" value="1"/>
</dbReference>
<dbReference type="InterPro" id="IPR012332">
    <property type="entry name" value="Autotransporter_pectin_lyase_C"/>
</dbReference>
<dbReference type="EMBL" id="CP101114">
    <property type="protein sequence ID" value="UTO29423.1"/>
    <property type="molecule type" value="Genomic_DNA"/>
</dbReference>
<dbReference type="Gene3D" id="2.160.20.20">
    <property type="match status" value="3"/>
</dbReference>
<dbReference type="PROSITE" id="PS51208">
    <property type="entry name" value="AUTOTRANSPORTER"/>
    <property type="match status" value="1"/>
</dbReference>
<reference evidence="3" key="1">
    <citation type="submission" date="2022-07" db="EMBL/GenBank/DDBJ databases">
        <title>First report of Bartonella spp. in marsupials in Brazil, with a description of Bartonella harrusi sp. nov. and new proposal for taxonomic reclassification of species of the genus Bartonella.</title>
        <authorList>
            <person name="Amaral R.B."/>
        </authorList>
    </citation>
    <scope>NUCLEOTIDE SEQUENCE</scope>
    <source>
        <strain evidence="3">117A</strain>
    </source>
</reference>
<dbReference type="Gene3D" id="2.40.128.130">
    <property type="entry name" value="Autotransporter beta-domain"/>
    <property type="match status" value="1"/>
</dbReference>
<dbReference type="InterPro" id="IPR006626">
    <property type="entry name" value="PbH1"/>
</dbReference>
<name>A0ABY5EYQ6_9HYPH</name>
<evidence type="ECO:0000259" key="2">
    <source>
        <dbReference type="PROSITE" id="PS51208"/>
    </source>
</evidence>
<feature type="chain" id="PRO_5047272742" evidence="1">
    <location>
        <begin position="27"/>
        <end position="1317"/>
    </location>
</feature>
<evidence type="ECO:0000256" key="1">
    <source>
        <dbReference type="SAM" id="SignalP"/>
    </source>
</evidence>
<dbReference type="SUPFAM" id="SSF103515">
    <property type="entry name" value="Autotransporter"/>
    <property type="match status" value="1"/>
</dbReference>
<dbReference type="SMART" id="SM00710">
    <property type="entry name" value="PbH1"/>
    <property type="match status" value="10"/>
</dbReference>
<dbReference type="SMART" id="SM00869">
    <property type="entry name" value="Autotransporter"/>
    <property type="match status" value="1"/>
</dbReference>
<organism evidence="3 4">
    <name type="scientific">Bartonella harrusi</name>
    <dbReference type="NCBI Taxonomy" id="2961895"/>
    <lineage>
        <taxon>Bacteria</taxon>
        <taxon>Pseudomonadati</taxon>
        <taxon>Pseudomonadota</taxon>
        <taxon>Alphaproteobacteria</taxon>
        <taxon>Hyphomicrobiales</taxon>
        <taxon>Bartonellaceae</taxon>
        <taxon>Bartonella</taxon>
    </lineage>
</organism>
<evidence type="ECO:0000313" key="4">
    <source>
        <dbReference type="Proteomes" id="UP001059475"/>
    </source>
</evidence>
<evidence type="ECO:0000313" key="3">
    <source>
        <dbReference type="EMBL" id="UTO29423.1"/>
    </source>
</evidence>
<dbReference type="InterPro" id="IPR011050">
    <property type="entry name" value="Pectin_lyase_fold/virulence"/>
</dbReference>
<keyword evidence="1" id="KW-0732">Signal</keyword>
<dbReference type="InterPro" id="IPR036709">
    <property type="entry name" value="Autotransporte_beta_dom_sf"/>
</dbReference>
<sequence length="1317" mass="139025">MSRKTLLSCTAVAAIVLFGTHLNVQAEILKADKGEVKTATTGETYQYLQAVNGGKIIGKNLTLTGGHPINAQDLDAVDARTKSSIELWDTTIKSANDTEMNTGLNISHESIIKMNGGSITARVGAVIDTDGSGESTLENVKISGDKDNPAIKGVSVQSGTVNLNNVTVSKANYAVHAQSNAQVKVSGGSFGGRIDSTGGTVTLSNNVTVTSDDYGLHADGEKSQITMTGGEVAGKKAALFAEKGGHITVTDVVLKTNKSEFGALSMGSNSTIELYDTIIQNSSVGIKAKNDNATIKMIGGSIEASIGVALHNTKSNENKLENVKISNGLDNTLMEKGVSVDEKSKITLKDVTVTNATRGISLGNSSQVIISGGSFSGKTHGIQAQSASTVTLNDNTTVISSDGNALHANDLGSQITMTSGTVQGKQAALFAEKGHIDVTDVALKTDGNGIGAQSLGTNSIINLQNTTIKEVKIGLKAQEGGAISMTGGSIDASDRAVYITGKNSIVHLNNVAISSLSDTSTQKPGNGTRHIPYGISIPNGAIHIEDNGTIDMTGGSIKSSTQTAVTVNNSHDNKLKNVHIHAKNRGIISYGSTLTLEDVTVESTSTAMTVDYKSQVTISGSSFKGGTMGVSVAYQSTAFLKDVQIDAKNGLLVGSSSIVMTGGKVTGNVAFIMANGNGKIDATDVTTKTESQAIALSCPNEREICNHTLNLTKTKLSVEDGIGIFASLAANSNVNLNNSEIHADVLLTERMDNAEIKDQSMLTLTADHSLLEGRAGIEKDAKTLLDLKNDTTWIVKTSTKEKDKDGNLLDIAQRTRSDVSTLNLDDSSIVFQEPIEEHYHTLHIGSGKPENTAVYNATGNAKIYFNTAWSDGAASADQKTDRLLIHGDVSGTTAVYIQSDLGDRNSVINAADPSSRGGLSLIQVSGKAQEDSFKLANGYITLGGLPYKYTLTAYGPESSHGKADIEQNLFDEKNENFWDFRLHKETLDSGTGSGGSIGAPVAQTANYLVMPNALFYSGLTDMAKQNALLANIRTSVLGKEEEKNTGFFLSTYGSTGTLSSARGPLKYGYGADMRYAALQAGATLAAIERQNITTYFGVVGTYGQLSFTPKDMADVSKSTLDKWSLTAYGSLQHNNGFYLDTLFSYGVLKGDIGNAIIGKTAKVKNAKLLSLSTTLGKQFATGMEGLTFEPQAQLAYQHLMFKPIEDANNLIIDMNTPSQWLIRVGGRLTKNIATENNHPLSFYGKVNFIKTFGDDGNIKIGDKFDLDPMGAAIEGGVGINAQLLHNLSLHGDVSYQQKLQKTGLSGASFSGGIRYQF</sequence>
<accession>A0ABY5EYQ6</accession>
<feature type="domain" description="Autotransporter" evidence="2">
    <location>
        <begin position="1040"/>
        <end position="1317"/>
    </location>
</feature>
<gene>
    <name evidence="3" type="ORF">NMK50_07895</name>
</gene>
<dbReference type="InterPro" id="IPR005546">
    <property type="entry name" value="Autotransporte_beta"/>
</dbReference>
<dbReference type="Proteomes" id="UP001059475">
    <property type="component" value="Chromosome"/>
</dbReference>
<keyword evidence="4" id="KW-1185">Reference proteome</keyword>
<dbReference type="InterPro" id="IPR006315">
    <property type="entry name" value="OM_autotransptr_brl_dom"/>
</dbReference>